<dbReference type="PANTHER" id="PTHR30332">
    <property type="entry name" value="PROBABLE GENERAL SECRETION PATHWAY PROTEIN D"/>
    <property type="match status" value="1"/>
</dbReference>
<feature type="compositionally biased region" description="Low complexity" evidence="2">
    <location>
        <begin position="64"/>
        <end position="73"/>
    </location>
</feature>
<evidence type="ECO:0000313" key="6">
    <source>
        <dbReference type="Proteomes" id="UP000324233"/>
    </source>
</evidence>
<reference evidence="5 6" key="1">
    <citation type="submission" date="2019-08" db="EMBL/GenBank/DDBJ databases">
        <title>Deep-cultivation of Planctomycetes and their phenomic and genomic characterization uncovers novel biology.</title>
        <authorList>
            <person name="Wiegand S."/>
            <person name="Jogler M."/>
            <person name="Boedeker C."/>
            <person name="Pinto D."/>
            <person name="Vollmers J."/>
            <person name="Rivas-Marin E."/>
            <person name="Kohn T."/>
            <person name="Peeters S.H."/>
            <person name="Heuer A."/>
            <person name="Rast P."/>
            <person name="Oberbeckmann S."/>
            <person name="Bunk B."/>
            <person name="Jeske O."/>
            <person name="Meyerdierks A."/>
            <person name="Storesund J.E."/>
            <person name="Kallscheuer N."/>
            <person name="Luecker S."/>
            <person name="Lage O.M."/>
            <person name="Pohl T."/>
            <person name="Merkel B.J."/>
            <person name="Hornburger P."/>
            <person name="Mueller R.-W."/>
            <person name="Bruemmer F."/>
            <person name="Labrenz M."/>
            <person name="Spormann A.M."/>
            <person name="Op den Camp H."/>
            <person name="Overmann J."/>
            <person name="Amann R."/>
            <person name="Jetten M.S.M."/>
            <person name="Mascher T."/>
            <person name="Medema M.H."/>
            <person name="Devos D.P."/>
            <person name="Kaster A.-K."/>
            <person name="Ovreas L."/>
            <person name="Rohde M."/>
            <person name="Galperin M.Y."/>
            <person name="Jogler C."/>
        </authorList>
    </citation>
    <scope>NUCLEOTIDE SEQUENCE [LARGE SCALE GENOMIC DNA]</scope>
    <source>
        <strain evidence="5 6">OJF2</strain>
    </source>
</reference>
<dbReference type="EMBL" id="CP042997">
    <property type="protein sequence ID" value="QEH36365.1"/>
    <property type="molecule type" value="Genomic_DNA"/>
</dbReference>
<dbReference type="Pfam" id="PF13629">
    <property type="entry name" value="T2SS-T3SS_pil_N"/>
    <property type="match status" value="1"/>
</dbReference>
<comment type="similarity">
    <text evidence="1">Belongs to the bacterial secretin family.</text>
</comment>
<evidence type="ECO:0000313" key="5">
    <source>
        <dbReference type="EMBL" id="QEH36365.1"/>
    </source>
</evidence>
<feature type="domain" description="Pilus formation protein N-terminal" evidence="4">
    <location>
        <begin position="162"/>
        <end position="237"/>
    </location>
</feature>
<organism evidence="5 6">
    <name type="scientific">Aquisphaera giovannonii</name>
    <dbReference type="NCBI Taxonomy" id="406548"/>
    <lineage>
        <taxon>Bacteria</taxon>
        <taxon>Pseudomonadati</taxon>
        <taxon>Planctomycetota</taxon>
        <taxon>Planctomycetia</taxon>
        <taxon>Isosphaerales</taxon>
        <taxon>Isosphaeraceae</taxon>
        <taxon>Aquisphaera</taxon>
    </lineage>
</organism>
<evidence type="ECO:0000256" key="1">
    <source>
        <dbReference type="RuleBase" id="RU004003"/>
    </source>
</evidence>
<dbReference type="GO" id="GO:0015627">
    <property type="term" value="C:type II protein secretion system complex"/>
    <property type="evidence" value="ECO:0007669"/>
    <property type="project" value="TreeGrafter"/>
</dbReference>
<name>A0A5B9W8F6_9BACT</name>
<accession>A0A5B9W8F6</accession>
<dbReference type="AlphaFoldDB" id="A0A5B9W8F6"/>
<dbReference type="RefSeq" id="WP_246196132.1">
    <property type="nucleotide sequence ID" value="NZ_CP042997.1"/>
</dbReference>
<feature type="region of interest" description="Disordered" evidence="2">
    <location>
        <begin position="40"/>
        <end position="145"/>
    </location>
</feature>
<dbReference type="GO" id="GO:0009306">
    <property type="term" value="P:protein secretion"/>
    <property type="evidence" value="ECO:0007669"/>
    <property type="project" value="InterPro"/>
</dbReference>
<proteinExistence type="inferred from homology"/>
<sequence length="673" mass="70379">MTNHYQIWRRRDVRSRRAAPAAIRVAGWLLIAVGSARAQGTVQPPDVGSTIPLPPLPQLEADEAAPAPDAAAPKVLTPSREGNRGAVPPPPAPAGEAPRGGPPEPIRPGDLGATAGGLRVIPSARDATGLVPGRPPGTPAGRPADVVRDDLNGMVKLIQVPEAEISVVLGESRIVQTRKDLVRVVMTNPNVADVEILAEDNAGKTGTLLNISGKQFGNTTLTIWDDPDHAVSFLVRVTLDAKELEGRINQAFPGAQVKVRQIGMQLILEGQVPDSKMMSDILQVAQSALMTSRMARGGAGGMSMAGMQGGGMAGGASGGMAGGAPGGISGMTIVNRVIVPGPRQVLLHCKIAELNRQAIRQLGISWLNTKGKSIIGSSAGGVGGVSATAAGSHSTSAANPIGFLAPISSTFSGTGSATSGGQLFGVFDAGHFSLFINALRNNSLAKILAEPNLVALDGQPARFLVGGRFPFPVPQSSSIPGGTAVVTVQLQQFGTILNFLPQVLANDVIRLDVEPEISNLDFSQGTFVNGGQVPAIIERSARTVVELREGQTLAIAGLLQLRTTADSSRIPGLGDLPLVGPWFSSNQITTIETETIILVTPELVSPLEKNEVTEAPGDRVYQPSDAEFYFLGRIEGKLGREFRATVADKDPLNLMKHFQSEQRWVSGPHGYAD</sequence>
<feature type="domain" description="Type II/III secretion system secretin-like" evidence="3">
    <location>
        <begin position="438"/>
        <end position="604"/>
    </location>
</feature>
<dbReference type="InterPro" id="IPR004846">
    <property type="entry name" value="T2SS/T3SS_dom"/>
</dbReference>
<dbReference type="PRINTS" id="PR00811">
    <property type="entry name" value="BCTERIALGSPD"/>
</dbReference>
<dbReference type="Proteomes" id="UP000324233">
    <property type="component" value="Chromosome"/>
</dbReference>
<protein>
    <submittedName>
        <fullName evidence="5">Type II secretion system protein D</fullName>
    </submittedName>
</protein>
<dbReference type="InterPro" id="IPR001775">
    <property type="entry name" value="GspD/PilQ"/>
</dbReference>
<dbReference type="InterPro" id="IPR050810">
    <property type="entry name" value="Bact_Secretion_Sys_Channel"/>
</dbReference>
<evidence type="ECO:0000259" key="4">
    <source>
        <dbReference type="Pfam" id="PF13629"/>
    </source>
</evidence>
<keyword evidence="6" id="KW-1185">Reference proteome</keyword>
<gene>
    <name evidence="5" type="primary">outD</name>
    <name evidence="5" type="ORF">OJF2_49270</name>
</gene>
<dbReference type="KEGG" id="agv:OJF2_49270"/>
<dbReference type="InterPro" id="IPR032789">
    <property type="entry name" value="T2SS-T3SS_pil_N"/>
</dbReference>
<dbReference type="Pfam" id="PF00263">
    <property type="entry name" value="Secretin"/>
    <property type="match status" value="1"/>
</dbReference>
<evidence type="ECO:0000259" key="3">
    <source>
        <dbReference type="Pfam" id="PF00263"/>
    </source>
</evidence>
<dbReference type="PANTHER" id="PTHR30332:SF17">
    <property type="entry name" value="TYPE IV PILIATION SYSTEM PROTEIN DR_0774-RELATED"/>
    <property type="match status" value="1"/>
</dbReference>
<evidence type="ECO:0000256" key="2">
    <source>
        <dbReference type="SAM" id="MobiDB-lite"/>
    </source>
</evidence>